<name>A0A2T7NGQ9_POMCA</name>
<dbReference type="SUPFAM" id="SSF50494">
    <property type="entry name" value="Trypsin-like serine proteases"/>
    <property type="match status" value="1"/>
</dbReference>
<dbReference type="GO" id="GO:0005615">
    <property type="term" value="C:extracellular space"/>
    <property type="evidence" value="ECO:0007669"/>
    <property type="project" value="TreeGrafter"/>
</dbReference>
<comment type="caution">
    <text evidence="7">The sequence shown here is derived from an EMBL/GenBank/DDBJ whole genome shotgun (WGS) entry which is preliminary data.</text>
</comment>
<feature type="domain" description="Peptidase S1" evidence="6">
    <location>
        <begin position="25"/>
        <end position="118"/>
    </location>
</feature>
<dbReference type="EMBL" id="PZQS01000012">
    <property type="protein sequence ID" value="PVD20359.1"/>
    <property type="molecule type" value="Genomic_DNA"/>
</dbReference>
<dbReference type="PANTHER" id="PTHR24264">
    <property type="entry name" value="TRYPSIN-RELATED"/>
    <property type="match status" value="1"/>
</dbReference>
<evidence type="ECO:0000256" key="4">
    <source>
        <dbReference type="ARBA" id="ARBA00022801"/>
    </source>
</evidence>
<organism evidence="7 8">
    <name type="scientific">Pomacea canaliculata</name>
    <name type="common">Golden apple snail</name>
    <dbReference type="NCBI Taxonomy" id="400727"/>
    <lineage>
        <taxon>Eukaryota</taxon>
        <taxon>Metazoa</taxon>
        <taxon>Spiralia</taxon>
        <taxon>Lophotrochozoa</taxon>
        <taxon>Mollusca</taxon>
        <taxon>Gastropoda</taxon>
        <taxon>Caenogastropoda</taxon>
        <taxon>Architaenioglossa</taxon>
        <taxon>Ampullarioidea</taxon>
        <taxon>Ampullariidae</taxon>
        <taxon>Pomacea</taxon>
    </lineage>
</organism>
<evidence type="ECO:0000256" key="2">
    <source>
        <dbReference type="ARBA" id="ARBA00022525"/>
    </source>
</evidence>
<comment type="subcellular location">
    <subcellularLocation>
        <location evidence="1">Secreted</location>
    </subcellularLocation>
</comment>
<dbReference type="GO" id="GO:0004252">
    <property type="term" value="F:serine-type endopeptidase activity"/>
    <property type="evidence" value="ECO:0007669"/>
    <property type="project" value="InterPro"/>
</dbReference>
<sequence length="118" mass="12384">MQTAGSTANKANSSCHTAPFLTCPSNCQPVMSLQQCTACHVINHVDSNSCHVTSPGCQLSPHIVTMLQGDSGGPLVCSEAGRYVLYGLVSSGVSCANPRFPGIYTEVAAFVPWILQNI</sequence>
<proteinExistence type="predicted"/>
<evidence type="ECO:0000259" key="6">
    <source>
        <dbReference type="PROSITE" id="PS50240"/>
    </source>
</evidence>
<keyword evidence="5" id="KW-0720">Serine protease</keyword>
<dbReference type="InterPro" id="IPR009003">
    <property type="entry name" value="Peptidase_S1_PA"/>
</dbReference>
<protein>
    <recommendedName>
        <fullName evidence="6">Peptidase S1 domain-containing protein</fullName>
    </recommendedName>
</protein>
<reference evidence="7 8" key="1">
    <citation type="submission" date="2018-04" db="EMBL/GenBank/DDBJ databases">
        <title>The genome of golden apple snail Pomacea canaliculata provides insight into stress tolerance and invasive adaptation.</title>
        <authorList>
            <person name="Liu C."/>
            <person name="Liu B."/>
            <person name="Ren Y."/>
            <person name="Zhang Y."/>
            <person name="Wang H."/>
            <person name="Li S."/>
            <person name="Jiang F."/>
            <person name="Yin L."/>
            <person name="Zhang G."/>
            <person name="Qian W."/>
            <person name="Fan W."/>
        </authorList>
    </citation>
    <scope>NUCLEOTIDE SEQUENCE [LARGE SCALE GENOMIC DNA]</scope>
    <source>
        <strain evidence="7">SZHN2017</strain>
        <tissue evidence="7">Muscle</tissue>
    </source>
</reference>
<keyword evidence="2" id="KW-0964">Secreted</keyword>
<evidence type="ECO:0000256" key="1">
    <source>
        <dbReference type="ARBA" id="ARBA00004613"/>
    </source>
</evidence>
<dbReference type="GO" id="GO:0006508">
    <property type="term" value="P:proteolysis"/>
    <property type="evidence" value="ECO:0007669"/>
    <property type="project" value="UniProtKB-KW"/>
</dbReference>
<dbReference type="PROSITE" id="PS50240">
    <property type="entry name" value="TRYPSIN_DOM"/>
    <property type="match status" value="1"/>
</dbReference>
<dbReference type="InterPro" id="IPR050127">
    <property type="entry name" value="Serine_Proteases_S1"/>
</dbReference>
<dbReference type="STRING" id="400727.A0A2T7NGQ9"/>
<gene>
    <name evidence="7" type="ORF">C0Q70_18513</name>
</gene>
<dbReference type="InterPro" id="IPR043504">
    <property type="entry name" value="Peptidase_S1_PA_chymotrypsin"/>
</dbReference>
<dbReference type="AlphaFoldDB" id="A0A2T7NGQ9"/>
<evidence type="ECO:0000256" key="3">
    <source>
        <dbReference type="ARBA" id="ARBA00022670"/>
    </source>
</evidence>
<dbReference type="InterPro" id="IPR033116">
    <property type="entry name" value="TRYPSIN_SER"/>
</dbReference>
<dbReference type="PANTHER" id="PTHR24264:SF65">
    <property type="entry name" value="SRCR DOMAIN-CONTAINING PROTEIN"/>
    <property type="match status" value="1"/>
</dbReference>
<keyword evidence="3" id="KW-0645">Protease</keyword>
<keyword evidence="4" id="KW-0378">Hydrolase</keyword>
<dbReference type="Gene3D" id="2.40.10.10">
    <property type="entry name" value="Trypsin-like serine proteases"/>
    <property type="match status" value="1"/>
</dbReference>
<evidence type="ECO:0000256" key="5">
    <source>
        <dbReference type="ARBA" id="ARBA00022825"/>
    </source>
</evidence>
<evidence type="ECO:0000313" key="7">
    <source>
        <dbReference type="EMBL" id="PVD20359.1"/>
    </source>
</evidence>
<keyword evidence="8" id="KW-1185">Reference proteome</keyword>
<dbReference type="PROSITE" id="PS00135">
    <property type="entry name" value="TRYPSIN_SER"/>
    <property type="match status" value="1"/>
</dbReference>
<dbReference type="Proteomes" id="UP000245119">
    <property type="component" value="Linkage Group LG12"/>
</dbReference>
<accession>A0A2T7NGQ9</accession>
<evidence type="ECO:0000313" key="8">
    <source>
        <dbReference type="Proteomes" id="UP000245119"/>
    </source>
</evidence>
<dbReference type="InterPro" id="IPR001254">
    <property type="entry name" value="Trypsin_dom"/>
</dbReference>
<dbReference type="Pfam" id="PF00089">
    <property type="entry name" value="Trypsin"/>
    <property type="match status" value="1"/>
</dbReference>
<dbReference type="OrthoDB" id="6098757at2759"/>